<dbReference type="Gene3D" id="3.30.2090.10">
    <property type="entry name" value="Multidrug efflux transporter AcrB TolC docking domain, DN and DC subdomains"/>
    <property type="match status" value="2"/>
</dbReference>
<dbReference type="OrthoDB" id="9807350at2"/>
<dbReference type="Gene3D" id="1.20.1640.10">
    <property type="entry name" value="Multidrug efflux transporter AcrB transmembrane domain"/>
    <property type="match status" value="2"/>
</dbReference>
<dbReference type="InterPro" id="IPR001036">
    <property type="entry name" value="Acrflvin-R"/>
</dbReference>
<dbReference type="Gene3D" id="3.30.70.1440">
    <property type="entry name" value="Multidrug efflux transporter AcrB pore domain"/>
    <property type="match status" value="1"/>
</dbReference>
<dbReference type="AlphaFoldDB" id="B2IKV1"/>
<feature type="transmembrane region" description="Helical" evidence="8">
    <location>
        <begin position="936"/>
        <end position="961"/>
    </location>
</feature>
<dbReference type="Gene3D" id="3.30.70.1430">
    <property type="entry name" value="Multidrug efflux transporter AcrB pore domain"/>
    <property type="match status" value="2"/>
</dbReference>
<proteinExistence type="predicted"/>
<keyword evidence="5 8" id="KW-0812">Transmembrane</keyword>
<keyword evidence="10" id="KW-1185">Reference proteome</keyword>
<dbReference type="FunFam" id="3.30.70.1430:FF:000001">
    <property type="entry name" value="Efflux pump membrane transporter"/>
    <property type="match status" value="1"/>
</dbReference>
<keyword evidence="6 8" id="KW-1133">Transmembrane helix</keyword>
<name>B2IKV1_BEII9</name>
<dbReference type="HOGENOM" id="CLU_002755_1_2_5"/>
<feature type="transmembrane region" description="Helical" evidence="8">
    <location>
        <begin position="463"/>
        <end position="481"/>
    </location>
</feature>
<protein>
    <submittedName>
        <fullName evidence="9">Acriflavin resistance protein</fullName>
    </submittedName>
</protein>
<feature type="transmembrane region" description="Helical" evidence="8">
    <location>
        <begin position="981"/>
        <end position="1002"/>
    </location>
</feature>
<dbReference type="FunFam" id="1.20.1640.10:FF:000001">
    <property type="entry name" value="Efflux pump membrane transporter"/>
    <property type="match status" value="1"/>
</dbReference>
<dbReference type="Gene3D" id="3.30.70.1320">
    <property type="entry name" value="Multidrug efflux transporter AcrB pore domain like"/>
    <property type="match status" value="1"/>
</dbReference>
<keyword evidence="4" id="KW-0997">Cell inner membrane</keyword>
<dbReference type="SUPFAM" id="SSF82693">
    <property type="entry name" value="Multidrug efflux transporter AcrB pore domain, PN1, PN2, PC1 and PC2 subdomains"/>
    <property type="match status" value="3"/>
</dbReference>
<feature type="transmembrane region" description="Helical" evidence="8">
    <location>
        <begin position="334"/>
        <end position="353"/>
    </location>
</feature>
<accession>B2IKV1</accession>
<dbReference type="GO" id="GO:0005886">
    <property type="term" value="C:plasma membrane"/>
    <property type="evidence" value="ECO:0007669"/>
    <property type="project" value="UniProtKB-SubCell"/>
</dbReference>
<evidence type="ECO:0000256" key="1">
    <source>
        <dbReference type="ARBA" id="ARBA00004429"/>
    </source>
</evidence>
<keyword evidence="2" id="KW-0813">Transport</keyword>
<evidence type="ECO:0000256" key="5">
    <source>
        <dbReference type="ARBA" id="ARBA00022692"/>
    </source>
</evidence>
<evidence type="ECO:0000313" key="9">
    <source>
        <dbReference type="EMBL" id="ACB96491.1"/>
    </source>
</evidence>
<comment type="subcellular location">
    <subcellularLocation>
        <location evidence="1">Cell inner membrane</location>
        <topology evidence="1">Multi-pass membrane protein</topology>
    </subcellularLocation>
</comment>
<dbReference type="PANTHER" id="PTHR32063">
    <property type="match status" value="1"/>
</dbReference>
<feature type="transmembrane region" description="Helical" evidence="8">
    <location>
        <begin position="886"/>
        <end position="903"/>
    </location>
</feature>
<dbReference type="EMBL" id="CP001016">
    <property type="protein sequence ID" value="ACB96491.1"/>
    <property type="molecule type" value="Genomic_DNA"/>
</dbReference>
<dbReference type="InterPro" id="IPR027463">
    <property type="entry name" value="AcrB_DN_DC_subdom"/>
</dbReference>
<evidence type="ECO:0000256" key="2">
    <source>
        <dbReference type="ARBA" id="ARBA00022448"/>
    </source>
</evidence>
<evidence type="ECO:0000256" key="7">
    <source>
        <dbReference type="ARBA" id="ARBA00023136"/>
    </source>
</evidence>
<evidence type="ECO:0000256" key="6">
    <source>
        <dbReference type="ARBA" id="ARBA00022989"/>
    </source>
</evidence>
<reference evidence="9 10" key="2">
    <citation type="journal article" date="2010" name="J. Bacteriol.">
        <title>Complete genome sequence of Beijerinckia indica subsp. indica.</title>
        <authorList>
            <person name="Tamas I."/>
            <person name="Dedysh S.N."/>
            <person name="Liesack W."/>
            <person name="Stott M.B."/>
            <person name="Alam M."/>
            <person name="Murrell J.C."/>
            <person name="Dunfield P.F."/>
        </authorList>
    </citation>
    <scope>NUCLEOTIDE SEQUENCE [LARGE SCALE GENOMIC DNA]</scope>
    <source>
        <strain evidence="10">ATCC 9039 / DSM 1715 / NCIMB 8712</strain>
    </source>
</reference>
<keyword evidence="3" id="KW-1003">Cell membrane</keyword>
<feature type="transmembrane region" description="Helical" evidence="8">
    <location>
        <begin position="1014"/>
        <end position="1040"/>
    </location>
</feature>
<dbReference type="eggNOG" id="COG0841">
    <property type="taxonomic scope" value="Bacteria"/>
</dbReference>
<dbReference type="STRING" id="395963.Bind_2923"/>
<dbReference type="SUPFAM" id="SSF82714">
    <property type="entry name" value="Multidrug efflux transporter AcrB TolC docking domain, DN and DC subdomains"/>
    <property type="match status" value="2"/>
</dbReference>
<organism evidence="9 10">
    <name type="scientific">Beijerinckia indica subsp. indica (strain ATCC 9039 / DSM 1715 / NCIMB 8712)</name>
    <dbReference type="NCBI Taxonomy" id="395963"/>
    <lineage>
        <taxon>Bacteria</taxon>
        <taxon>Pseudomonadati</taxon>
        <taxon>Pseudomonadota</taxon>
        <taxon>Alphaproteobacteria</taxon>
        <taxon>Hyphomicrobiales</taxon>
        <taxon>Beijerinckiaceae</taxon>
        <taxon>Beijerinckia</taxon>
    </lineage>
</organism>
<sequence length="1074" mass="114954">MNISALFIERPVATSLLAVAALLTGLLGYLFLPVSALPQVDFPTIQVTTQLPGADPDTMAMLVTAPLERQLGQIPSLQRMSSSSGFGLSQITLQFVLDRDIDGAAQDVQAAINAANSTLPKNLPYPPVYSKVNPAASAIVTLALTSDTVSIRQLADLGDTLIAQRLSQLTGVGHVGIQGNMRPAIRIQADFARLANYGLGLEDLRTAISNSNVAGAKGSLDGPQQSYTLASNDQLTSADTYKEVVVTYHNNAPVFVTDVADVVEGLENDKVAGWHQGKPAVVIDVQRQPGANIVETVARVKAELTRLQQILPSGVSMTIVHDGTETIRASIADVQFTLVVSIVLVVIVVLFFLRTVRATIVAGVALPLSLIATFAVMWLSGFSLDNLSLMALTIGTGFVIDDAIVMIENIHRYIEDGETPLAAALKGAKEIGFTVVSLTISLIAVFIPLLFMTGIVGRMFREFALTLTVAVVVSALVSLTLTPMMCGHLLRAAKIGETGHAASGLTGRIDRFTDWVLGGYHKSLLVVLRHQTLMLILSTVIMAATIWLYIVIPKGFLPAEDTGLITAIVEASPTVSFDEMGRLQSKIVETIRADPDVADVVSVTGVSILNATPNAGHLTIVLRPRESGRANAAEIIDRLRTKFAQNSDAVLYFQNVQDIQITTQASRAQYQYTLTGTSLTDVMQWTDKLVQKLRESPILREVGSEAQEGGLQVFVNVNREKAGRLGVSMQNVNDTLYDAFGQRQVSTIYAQANQYRVIIEAKPQYQNDPRVLDRLYVLAGASNTNTNASSNATGTVTTASGFSTTNQVPLSTFASLERKTAPLSISHIAQFPAVTVSFNLTRDASLSDAVAVVEAARSAIGMPDSISATYTGDAAEFQSSLAGEPWLILAAAVTIYIVLGVLYESAIHPITIMSTLPSAGVGALVAMMIFHMDLSLIGLIGIILLMGIVKKNAIMMIDFALEAERVEGLSPYDSIVKASLLRFRPIMMTTLAALFGALPLALSTGTGSELRNPLGISIIGGLLFSQLITIYSTPVIYLTMERIRLFLTGRHKQQSLDASLVAPFEAPQHSKAAE</sequence>
<feature type="transmembrane region" description="Helical" evidence="8">
    <location>
        <begin position="360"/>
        <end position="381"/>
    </location>
</feature>
<evidence type="ECO:0000256" key="3">
    <source>
        <dbReference type="ARBA" id="ARBA00022475"/>
    </source>
</evidence>
<dbReference type="PANTHER" id="PTHR32063:SF78">
    <property type="entry name" value="ACRB_ACRD_ACRF FAMILY PROTEIN"/>
    <property type="match status" value="1"/>
</dbReference>
<feature type="transmembrane region" description="Helical" evidence="8">
    <location>
        <begin position="431"/>
        <end position="451"/>
    </location>
</feature>
<evidence type="ECO:0000256" key="4">
    <source>
        <dbReference type="ARBA" id="ARBA00022519"/>
    </source>
</evidence>
<keyword evidence="7 8" id="KW-0472">Membrane</keyword>
<dbReference type="SUPFAM" id="SSF82866">
    <property type="entry name" value="Multidrug efflux transporter AcrB transmembrane domain"/>
    <property type="match status" value="2"/>
</dbReference>
<feature type="transmembrane region" description="Helical" evidence="8">
    <location>
        <begin position="532"/>
        <end position="552"/>
    </location>
</feature>
<dbReference type="Proteomes" id="UP000001695">
    <property type="component" value="Chromosome"/>
</dbReference>
<gene>
    <name evidence="9" type="ordered locus">Bind_2923</name>
</gene>
<dbReference type="KEGG" id="bid:Bind_2923"/>
<dbReference type="GO" id="GO:0042910">
    <property type="term" value="F:xenobiotic transmembrane transporter activity"/>
    <property type="evidence" value="ECO:0007669"/>
    <property type="project" value="TreeGrafter"/>
</dbReference>
<dbReference type="Pfam" id="PF00873">
    <property type="entry name" value="ACR_tran"/>
    <property type="match status" value="1"/>
</dbReference>
<dbReference type="RefSeq" id="WP_012385842.1">
    <property type="nucleotide sequence ID" value="NC_010581.1"/>
</dbReference>
<reference evidence="10" key="1">
    <citation type="submission" date="2008-03" db="EMBL/GenBank/DDBJ databases">
        <title>Complete sequence of chromosome of Beijerinckia indica subsp. indica ATCC 9039.</title>
        <authorList>
            <consortium name="US DOE Joint Genome Institute"/>
            <person name="Copeland A."/>
            <person name="Lucas S."/>
            <person name="Lapidus A."/>
            <person name="Glavina del Rio T."/>
            <person name="Dalin E."/>
            <person name="Tice H."/>
            <person name="Bruce D."/>
            <person name="Goodwin L."/>
            <person name="Pitluck S."/>
            <person name="LaButti K."/>
            <person name="Schmutz J."/>
            <person name="Larimer F."/>
            <person name="Land M."/>
            <person name="Hauser L."/>
            <person name="Kyrpides N."/>
            <person name="Mikhailova N."/>
            <person name="Dunfield P.F."/>
            <person name="Dedysh S.N."/>
            <person name="Liesack W."/>
            <person name="Saw J.H."/>
            <person name="Alam M."/>
            <person name="Chen Y."/>
            <person name="Murrell J.C."/>
            <person name="Richardson P."/>
        </authorList>
    </citation>
    <scope>NUCLEOTIDE SEQUENCE [LARGE SCALE GENOMIC DNA]</scope>
    <source>
        <strain evidence="10">ATCC 9039 / DSM 1715 / NCIMB 8712</strain>
    </source>
</reference>
<evidence type="ECO:0000256" key="8">
    <source>
        <dbReference type="SAM" id="Phobius"/>
    </source>
</evidence>
<evidence type="ECO:0000313" key="10">
    <source>
        <dbReference type="Proteomes" id="UP000001695"/>
    </source>
</evidence>
<dbReference type="PRINTS" id="PR00702">
    <property type="entry name" value="ACRIFLAVINRP"/>
</dbReference>